<dbReference type="Gene3D" id="3.30.460.80">
    <property type="entry name" value="NADH:ubiquinone oxidoreductase, 30kDa subunit"/>
    <property type="match status" value="1"/>
</dbReference>
<evidence type="ECO:0000259" key="1">
    <source>
        <dbReference type="Pfam" id="PF00329"/>
    </source>
</evidence>
<dbReference type="SUPFAM" id="SSF143243">
    <property type="entry name" value="Nqo5-like"/>
    <property type="match status" value="1"/>
</dbReference>
<keyword evidence="3" id="KW-1185">Reference proteome</keyword>
<accession>D5EFQ4</accession>
<sequence length="181" mass="20833">MKTPMNYAQNALPLENVLSSLRDSFGENVVKDVREYRAGNDQAVIYNQIWLTTSREKFLELVEFLFGFDFLHFHVLSGNDDGDVVSLNYHFSLFRVAGRDKRLGVTVSVAIPKSDLVMPSLFKTIPGVEYSEREMREMLGIDFEGLQNKALVFLPEDWDESIKPWRRDETGPDAEHLRELS</sequence>
<dbReference type="GO" id="GO:0008137">
    <property type="term" value="F:NADH dehydrogenase (ubiquinone) activity"/>
    <property type="evidence" value="ECO:0007669"/>
    <property type="project" value="InterPro"/>
</dbReference>
<evidence type="ECO:0000313" key="2">
    <source>
        <dbReference type="EMBL" id="ADE57386.1"/>
    </source>
</evidence>
<feature type="domain" description="NADH:ubiquinone oxidoreductase 30kDa subunit" evidence="1">
    <location>
        <begin position="52"/>
        <end position="171"/>
    </location>
</feature>
<dbReference type="EMBL" id="CP001997">
    <property type="protein sequence ID" value="ADE57386.1"/>
    <property type="molecule type" value="Genomic_DNA"/>
</dbReference>
<dbReference type="Proteomes" id="UP000002366">
    <property type="component" value="Chromosome"/>
</dbReference>
<dbReference type="HOGENOM" id="CLU_097415_1_0_0"/>
<dbReference type="STRING" id="572547.Amico_1265"/>
<keyword evidence="2" id="KW-0830">Ubiquinone</keyword>
<gene>
    <name evidence="2" type="ordered locus">Amico_1265</name>
</gene>
<proteinExistence type="predicted"/>
<dbReference type="PANTHER" id="PTHR43485">
    <property type="entry name" value="HYDROGENASE-4 COMPONENT G"/>
    <property type="match status" value="1"/>
</dbReference>
<evidence type="ECO:0000313" key="3">
    <source>
        <dbReference type="Proteomes" id="UP000002366"/>
    </source>
</evidence>
<dbReference type="InterPro" id="IPR001268">
    <property type="entry name" value="NADH_UbQ_OxRdtase_30kDa_su"/>
</dbReference>
<dbReference type="RefSeq" id="WP_013048649.1">
    <property type="nucleotide sequence ID" value="NC_014011.1"/>
</dbReference>
<dbReference type="InterPro" id="IPR052197">
    <property type="entry name" value="ComplexI_49kDa-like"/>
</dbReference>
<reference evidence="2 3" key="1">
    <citation type="journal article" date="2010" name="Stand. Genomic Sci.">
        <title>Complete genome sequence of Aminobacterium colombiense type strain (ALA-1).</title>
        <authorList>
            <person name="Chertkov O."/>
            <person name="Sikorski J."/>
            <person name="Brambilla E."/>
            <person name="Lapidus A."/>
            <person name="Copeland A."/>
            <person name="Glavina Del Rio T."/>
            <person name="Nolan M."/>
            <person name="Lucas S."/>
            <person name="Tice H."/>
            <person name="Cheng J.F."/>
            <person name="Han C."/>
            <person name="Detter J.C."/>
            <person name="Bruce D."/>
            <person name="Tapia R."/>
            <person name="Goodwin L."/>
            <person name="Pitluck S."/>
            <person name="Liolios K."/>
            <person name="Ivanova N."/>
            <person name="Mavromatis K."/>
            <person name="Ovchinnikova G."/>
            <person name="Pati A."/>
            <person name="Chen A."/>
            <person name="Palaniappan K."/>
            <person name="Land M."/>
            <person name="Hauser L."/>
            <person name="Chang Y.J."/>
            <person name="Jeffries C.D."/>
            <person name="Spring S."/>
            <person name="Rohde M."/>
            <person name="Goker M."/>
            <person name="Bristow J."/>
            <person name="Eisen J.A."/>
            <person name="Markowitz V."/>
            <person name="Hugenholtz P."/>
            <person name="Kyrpides N.C."/>
            <person name="Klenk H.P."/>
        </authorList>
    </citation>
    <scope>NUCLEOTIDE SEQUENCE [LARGE SCALE GENOMIC DNA]</scope>
    <source>
        <strain evidence="3">DSM 12261 / ALA-1</strain>
    </source>
</reference>
<dbReference type="InterPro" id="IPR037232">
    <property type="entry name" value="NADH_quin_OxRdtase_su_C/D-like"/>
</dbReference>
<dbReference type="PANTHER" id="PTHR43485:SF1">
    <property type="entry name" value="FORMATE HYDROGENLYASE SUBUNIT 5-RELATED"/>
    <property type="match status" value="1"/>
</dbReference>
<dbReference type="Pfam" id="PF00329">
    <property type="entry name" value="Complex1_30kDa"/>
    <property type="match status" value="1"/>
</dbReference>
<dbReference type="OrthoDB" id="3746692at2"/>
<organism evidence="2 3">
    <name type="scientific">Aminobacterium colombiense (strain DSM 12261 / ALA-1)</name>
    <dbReference type="NCBI Taxonomy" id="572547"/>
    <lineage>
        <taxon>Bacteria</taxon>
        <taxon>Thermotogati</taxon>
        <taxon>Synergistota</taxon>
        <taxon>Synergistia</taxon>
        <taxon>Synergistales</taxon>
        <taxon>Aminobacteriaceae</taxon>
        <taxon>Aminobacterium</taxon>
    </lineage>
</organism>
<name>D5EFQ4_AMICL</name>
<dbReference type="AlphaFoldDB" id="D5EFQ4"/>
<protein>
    <submittedName>
        <fullName evidence="2">NADH dehydrogenase (Ubiquinone) 30 kDa subunit</fullName>
    </submittedName>
</protein>
<dbReference type="eggNOG" id="COG0852">
    <property type="taxonomic scope" value="Bacteria"/>
</dbReference>
<dbReference type="KEGG" id="aco:Amico_1265"/>